<keyword evidence="3 7" id="KW-0032">Aminotransferase</keyword>
<evidence type="ECO:0000313" key="7">
    <source>
        <dbReference type="EMBL" id="MCZ4590525.1"/>
    </source>
</evidence>
<dbReference type="Gene3D" id="3.90.1150.10">
    <property type="entry name" value="Aspartate Aminotransferase, domain 1"/>
    <property type="match status" value="1"/>
</dbReference>
<organism evidence="7 8">
    <name type="scientific">Rhodococcus opacus</name>
    <name type="common">Nocardia opaca</name>
    <dbReference type="NCBI Taxonomy" id="37919"/>
    <lineage>
        <taxon>Bacteria</taxon>
        <taxon>Bacillati</taxon>
        <taxon>Actinomycetota</taxon>
        <taxon>Actinomycetes</taxon>
        <taxon>Mycobacteriales</taxon>
        <taxon>Nocardiaceae</taxon>
        <taxon>Rhodococcus</taxon>
    </lineage>
</organism>
<dbReference type="InterPro" id="IPR050596">
    <property type="entry name" value="AspAT/PAT-like"/>
</dbReference>
<dbReference type="InterPro" id="IPR015422">
    <property type="entry name" value="PyrdxlP-dep_Trfase_small"/>
</dbReference>
<dbReference type="EMBL" id="JAPWIS010000053">
    <property type="protein sequence ID" value="MCZ4590525.1"/>
    <property type="molecule type" value="Genomic_DNA"/>
</dbReference>
<keyword evidence="8" id="KW-1185">Reference proteome</keyword>
<sequence>MNERLPALAFTEHAQRWAAAGHHLVPVRGVPMVPMPPHVVAAASEAAAQVFPRESRGSLPLREAIASTLSVHHGMAVDPDRELLITHGAQHGMSVALRALVAPGAEVVIPAPTYFFDGMVRMAGLTPRYVPTDAAAGWALDVDAVEKAITARTRAVIICNPNNPTGAVPTRRELSDLLDLAAKHGLYVFSDESYERYVHEGPGYVPQRSVRPTGDHLVTVTSLSKNYAFTSWRIGYVHATTRTLDAIHRAFEWDAINVGDVPQAAAHAAITGPQDWLDVEFATMRERRDILQAGVEAAGFTAVRPAAGIFTFVDFTATGVRGDDLEDTLLQAGVCGLVGNGFQGPATHARLLYGAAAENVRQLGARLGELAQRRAR</sequence>
<dbReference type="Pfam" id="PF00155">
    <property type="entry name" value="Aminotran_1_2"/>
    <property type="match status" value="1"/>
</dbReference>
<gene>
    <name evidence="7" type="ORF">O4328_44125</name>
</gene>
<dbReference type="SUPFAM" id="SSF53383">
    <property type="entry name" value="PLP-dependent transferases"/>
    <property type="match status" value="1"/>
</dbReference>
<comment type="similarity">
    <text evidence="2">Belongs to the class-I pyridoxal-phosphate-dependent aminotransferase family.</text>
</comment>
<evidence type="ECO:0000256" key="4">
    <source>
        <dbReference type="ARBA" id="ARBA00022679"/>
    </source>
</evidence>
<evidence type="ECO:0000256" key="1">
    <source>
        <dbReference type="ARBA" id="ARBA00001933"/>
    </source>
</evidence>
<evidence type="ECO:0000313" key="8">
    <source>
        <dbReference type="Proteomes" id="UP001066327"/>
    </source>
</evidence>
<evidence type="ECO:0000259" key="6">
    <source>
        <dbReference type="Pfam" id="PF00155"/>
    </source>
</evidence>
<dbReference type="CDD" id="cd00609">
    <property type="entry name" value="AAT_like"/>
    <property type="match status" value="1"/>
</dbReference>
<evidence type="ECO:0000256" key="5">
    <source>
        <dbReference type="ARBA" id="ARBA00022898"/>
    </source>
</evidence>
<accession>A0ABT4NT09</accession>
<dbReference type="InterPro" id="IPR004839">
    <property type="entry name" value="Aminotransferase_I/II_large"/>
</dbReference>
<comment type="cofactor">
    <cofactor evidence="1">
        <name>pyridoxal 5'-phosphate</name>
        <dbReference type="ChEBI" id="CHEBI:597326"/>
    </cofactor>
</comment>
<dbReference type="Proteomes" id="UP001066327">
    <property type="component" value="Unassembled WGS sequence"/>
</dbReference>
<protein>
    <submittedName>
        <fullName evidence="7">Pyridoxal phosphate-dependent aminotransferase</fullName>
    </submittedName>
</protein>
<proteinExistence type="inferred from homology"/>
<dbReference type="RefSeq" id="WP_269593106.1">
    <property type="nucleotide sequence ID" value="NZ_JAPWIS010000053.1"/>
</dbReference>
<evidence type="ECO:0000256" key="3">
    <source>
        <dbReference type="ARBA" id="ARBA00022576"/>
    </source>
</evidence>
<dbReference type="Gene3D" id="3.40.640.10">
    <property type="entry name" value="Type I PLP-dependent aspartate aminotransferase-like (Major domain)"/>
    <property type="match status" value="1"/>
</dbReference>
<dbReference type="InterPro" id="IPR015421">
    <property type="entry name" value="PyrdxlP-dep_Trfase_major"/>
</dbReference>
<keyword evidence="5" id="KW-0663">Pyridoxal phosphate</keyword>
<name>A0ABT4NT09_RHOOP</name>
<comment type="caution">
    <text evidence="7">The sequence shown here is derived from an EMBL/GenBank/DDBJ whole genome shotgun (WGS) entry which is preliminary data.</text>
</comment>
<feature type="domain" description="Aminotransferase class I/classII large" evidence="6">
    <location>
        <begin position="55"/>
        <end position="362"/>
    </location>
</feature>
<dbReference type="GO" id="GO:0008483">
    <property type="term" value="F:transaminase activity"/>
    <property type="evidence" value="ECO:0007669"/>
    <property type="project" value="UniProtKB-KW"/>
</dbReference>
<reference evidence="7" key="1">
    <citation type="submission" date="2022-12" db="EMBL/GenBank/DDBJ databases">
        <authorList>
            <person name="Krivoruchko A.V."/>
            <person name="Elkin A."/>
        </authorList>
    </citation>
    <scope>NUCLEOTIDE SEQUENCE</scope>
    <source>
        <strain evidence="7">IEGM 249</strain>
    </source>
</reference>
<dbReference type="InterPro" id="IPR015424">
    <property type="entry name" value="PyrdxlP-dep_Trfase"/>
</dbReference>
<keyword evidence="4" id="KW-0808">Transferase</keyword>
<evidence type="ECO:0000256" key="2">
    <source>
        <dbReference type="ARBA" id="ARBA00007441"/>
    </source>
</evidence>
<dbReference type="PANTHER" id="PTHR46383">
    <property type="entry name" value="ASPARTATE AMINOTRANSFERASE"/>
    <property type="match status" value="1"/>
</dbReference>